<dbReference type="OrthoDB" id="2442771at2759"/>
<evidence type="ECO:0000256" key="1">
    <source>
        <dbReference type="SAM" id="MobiDB-lite"/>
    </source>
</evidence>
<evidence type="ECO:0000313" key="2">
    <source>
        <dbReference type="EMBL" id="CAG8449793.1"/>
    </source>
</evidence>
<accession>A0A9N8VDZ1</accession>
<gene>
    <name evidence="2" type="ORF">ALEPTO_LOCUS929</name>
</gene>
<comment type="caution">
    <text evidence="2">The sequence shown here is derived from an EMBL/GenBank/DDBJ whole genome shotgun (WGS) entry which is preliminary data.</text>
</comment>
<keyword evidence="3" id="KW-1185">Reference proteome</keyword>
<feature type="region of interest" description="Disordered" evidence="1">
    <location>
        <begin position="1"/>
        <end position="96"/>
    </location>
</feature>
<feature type="compositionally biased region" description="Low complexity" evidence="1">
    <location>
        <begin position="18"/>
        <end position="31"/>
    </location>
</feature>
<protein>
    <submittedName>
        <fullName evidence="2">11851_t:CDS:1</fullName>
    </submittedName>
</protein>
<feature type="compositionally biased region" description="Polar residues" evidence="1">
    <location>
        <begin position="46"/>
        <end position="74"/>
    </location>
</feature>
<sequence length="96" mass="10057">MYPTSGRNENISETVTTGNNRDNGNNVNDAGGDPGHNANDVGENLDNATYSSSSELANMTSALNISASQNNSDLSMPDIEGGSQPPSYMESINEES</sequence>
<organism evidence="2 3">
    <name type="scientific">Ambispora leptoticha</name>
    <dbReference type="NCBI Taxonomy" id="144679"/>
    <lineage>
        <taxon>Eukaryota</taxon>
        <taxon>Fungi</taxon>
        <taxon>Fungi incertae sedis</taxon>
        <taxon>Mucoromycota</taxon>
        <taxon>Glomeromycotina</taxon>
        <taxon>Glomeromycetes</taxon>
        <taxon>Archaeosporales</taxon>
        <taxon>Ambisporaceae</taxon>
        <taxon>Ambispora</taxon>
    </lineage>
</organism>
<evidence type="ECO:0000313" key="3">
    <source>
        <dbReference type="Proteomes" id="UP000789508"/>
    </source>
</evidence>
<name>A0A9N8VDZ1_9GLOM</name>
<dbReference type="EMBL" id="CAJVPS010000085">
    <property type="protein sequence ID" value="CAG8449793.1"/>
    <property type="molecule type" value="Genomic_DNA"/>
</dbReference>
<proteinExistence type="predicted"/>
<dbReference type="AlphaFoldDB" id="A0A9N8VDZ1"/>
<feature type="compositionally biased region" description="Polar residues" evidence="1">
    <location>
        <begin position="1"/>
        <end position="17"/>
    </location>
</feature>
<dbReference type="Proteomes" id="UP000789508">
    <property type="component" value="Unassembled WGS sequence"/>
</dbReference>
<reference evidence="2" key="1">
    <citation type="submission" date="2021-06" db="EMBL/GenBank/DDBJ databases">
        <authorList>
            <person name="Kallberg Y."/>
            <person name="Tangrot J."/>
            <person name="Rosling A."/>
        </authorList>
    </citation>
    <scope>NUCLEOTIDE SEQUENCE</scope>
    <source>
        <strain evidence="2">FL130A</strain>
    </source>
</reference>